<proteinExistence type="predicted"/>
<name>A0AAE0AJH9_9ROSI</name>
<dbReference type="AlphaFoldDB" id="A0AAE0AJH9"/>
<dbReference type="InterPro" id="IPR029062">
    <property type="entry name" value="Class_I_gatase-like"/>
</dbReference>
<organism evidence="1 2">
    <name type="scientific">Dipteronia sinensis</name>
    <dbReference type="NCBI Taxonomy" id="43782"/>
    <lineage>
        <taxon>Eukaryota</taxon>
        <taxon>Viridiplantae</taxon>
        <taxon>Streptophyta</taxon>
        <taxon>Embryophyta</taxon>
        <taxon>Tracheophyta</taxon>
        <taxon>Spermatophyta</taxon>
        <taxon>Magnoliopsida</taxon>
        <taxon>eudicotyledons</taxon>
        <taxon>Gunneridae</taxon>
        <taxon>Pentapetalae</taxon>
        <taxon>rosids</taxon>
        <taxon>malvids</taxon>
        <taxon>Sapindales</taxon>
        <taxon>Sapindaceae</taxon>
        <taxon>Hippocastanoideae</taxon>
        <taxon>Acereae</taxon>
        <taxon>Dipteronia</taxon>
    </lineage>
</organism>
<dbReference type="PANTHER" id="PTHR42733">
    <property type="entry name" value="DJ-1 PROTEIN"/>
    <property type="match status" value="1"/>
</dbReference>
<protein>
    <submittedName>
        <fullName evidence="1">Uncharacterized protein</fullName>
    </submittedName>
</protein>
<sequence>MAGVVVATLGNTIGTSPTSKEFTAEDYMEDYEIAVPFQSLEVLECHVDAVYHNKNAGDICPTAVHDFEGDQTYSEKSGHNFKLTAKFQDIDAST</sequence>
<reference evidence="1" key="1">
    <citation type="journal article" date="2023" name="Plant J.">
        <title>Genome sequences and population genomics provide insights into the demographic history, inbreeding, and mutation load of two 'living fossil' tree species of Dipteronia.</title>
        <authorList>
            <person name="Feng Y."/>
            <person name="Comes H.P."/>
            <person name="Chen J."/>
            <person name="Zhu S."/>
            <person name="Lu R."/>
            <person name="Zhang X."/>
            <person name="Li P."/>
            <person name="Qiu J."/>
            <person name="Olsen K.M."/>
            <person name="Qiu Y."/>
        </authorList>
    </citation>
    <scope>NUCLEOTIDE SEQUENCE</scope>
    <source>
        <strain evidence="1">NBL</strain>
    </source>
</reference>
<dbReference type="PANTHER" id="PTHR42733:SF2">
    <property type="entry name" value="DJ-1_THIJ_PFPI FAMILY PROTEIN"/>
    <property type="match status" value="1"/>
</dbReference>
<keyword evidence="2" id="KW-1185">Reference proteome</keyword>
<comment type="caution">
    <text evidence="1">The sequence shown here is derived from an EMBL/GenBank/DDBJ whole genome shotgun (WGS) entry which is preliminary data.</text>
</comment>
<dbReference type="Proteomes" id="UP001281410">
    <property type="component" value="Unassembled WGS sequence"/>
</dbReference>
<evidence type="ECO:0000313" key="1">
    <source>
        <dbReference type="EMBL" id="KAK3218569.1"/>
    </source>
</evidence>
<dbReference type="Gene3D" id="3.40.50.880">
    <property type="match status" value="1"/>
</dbReference>
<evidence type="ECO:0000313" key="2">
    <source>
        <dbReference type="Proteomes" id="UP001281410"/>
    </source>
</evidence>
<dbReference type="SUPFAM" id="SSF52317">
    <property type="entry name" value="Class I glutamine amidotransferase-like"/>
    <property type="match status" value="1"/>
</dbReference>
<gene>
    <name evidence="1" type="ORF">Dsin_012539</name>
</gene>
<dbReference type="InterPro" id="IPR006286">
    <property type="entry name" value="C56_PfpI-like"/>
</dbReference>
<accession>A0AAE0AJH9</accession>
<dbReference type="EMBL" id="JANJYJ010000004">
    <property type="protein sequence ID" value="KAK3218569.1"/>
    <property type="molecule type" value="Genomic_DNA"/>
</dbReference>